<dbReference type="InterPro" id="IPR013894">
    <property type="entry name" value="RMI1_OB"/>
</dbReference>
<feature type="region of interest" description="Disordered" evidence="3">
    <location>
        <begin position="488"/>
        <end position="526"/>
    </location>
</feature>
<evidence type="ECO:0000313" key="6">
    <source>
        <dbReference type="Proteomes" id="UP001516023"/>
    </source>
</evidence>
<feature type="region of interest" description="Disordered" evidence="3">
    <location>
        <begin position="253"/>
        <end position="463"/>
    </location>
</feature>
<evidence type="ECO:0000259" key="4">
    <source>
        <dbReference type="Pfam" id="PF08585"/>
    </source>
</evidence>
<feature type="domain" description="RecQ mediated genome instability protein 1 OB-fold" evidence="4">
    <location>
        <begin position="171"/>
        <end position="230"/>
    </location>
</feature>
<accession>A0ABD3PFS6</accession>
<feature type="compositionally biased region" description="Acidic residues" evidence="3">
    <location>
        <begin position="255"/>
        <end position="267"/>
    </location>
</feature>
<dbReference type="Proteomes" id="UP001516023">
    <property type="component" value="Unassembled WGS sequence"/>
</dbReference>
<evidence type="ECO:0000313" key="5">
    <source>
        <dbReference type="EMBL" id="KAL3786742.1"/>
    </source>
</evidence>
<dbReference type="PANTHER" id="PTHR14790:SF15">
    <property type="entry name" value="RECQ-MEDIATED GENOME INSTABILITY PROTEIN 1"/>
    <property type="match status" value="1"/>
</dbReference>
<name>A0ABD3PFS6_9STRA</name>
<feature type="compositionally biased region" description="Polar residues" evidence="3">
    <location>
        <begin position="356"/>
        <end position="425"/>
    </location>
</feature>
<evidence type="ECO:0000256" key="2">
    <source>
        <dbReference type="ARBA" id="ARBA00018987"/>
    </source>
</evidence>
<sequence>MQAIQHHLEATCGILPSIEWLTQCQTHLRSRGGNNVGNSRSEIDAIWHQILHTDLRDVCELSDDGVSSSSSIAAAKLLRENVARSLKDGGNKATLPPDFKMLVQLEEVVDVSLNAEGQLGGGNDNQQHGNNNYRRNGSDQSKCRTLKMVLSHGFSNKFDATDPACGSDSSIVIAIETAPIPTLSAASPPGSKLLLSGPLIIRYGILQLNPSNALVVGGRIREWEEVAKVQREKMAKIKGMGVDATVKALIWNPEGVEEEVDEGEGESSDVVTPRQAPPATHTVPSTSFTASHAAPPAPVATPRHTLTTTSSVNNDGSSSYFNRPSQNRDPHSSSNMRQRTLDSYSKSSSDGGGNANCANVRTNPYQRNINEMNTTNGSVNSQPSSIPRSQNRYSQHQSRASTGSIFPNSGVASQISKNSQNNVTQHPAGDSRDIIPNASFETTQNSISSPTVNNNRQQQPSQLRSALNPYASLRPSFLANTLSSFTATPASAGKSKRSETLEPTASSFTNPSNSSQETASPTTNNLSPSFISTISSSNAFSKESFSLAELKAHLQLLSRNRTLYEQNYDKTFVVPCKMRSDRSERRVFNIVKMDKKKSRKEGKKYEFLFVCSFLGPKSSDGSISCRVASSLMEPYFGGHSPVGCMKLNGRGDIRKLQREDKDRANQLVNQSSTQFLHEFSCLAEMHLRLLLRPEDFFGKLAESDLPPSWLEDLENPVLVVVNRTTMM</sequence>
<dbReference type="AlphaFoldDB" id="A0ABD3PFS6"/>
<dbReference type="Gene3D" id="2.40.50.770">
    <property type="entry name" value="RecQ-mediated genome instability protein Rmi1, C-terminal domain"/>
    <property type="match status" value="1"/>
</dbReference>
<comment type="similarity">
    <text evidence="1">Belongs to the RMI1 family.</text>
</comment>
<dbReference type="InterPro" id="IPR042470">
    <property type="entry name" value="RMI1_N_C_sf"/>
</dbReference>
<feature type="compositionally biased region" description="Polar residues" evidence="3">
    <location>
        <begin position="501"/>
        <end position="526"/>
    </location>
</feature>
<proteinExistence type="inferred from homology"/>
<feature type="compositionally biased region" description="Polar residues" evidence="3">
    <location>
        <begin position="304"/>
        <end position="325"/>
    </location>
</feature>
<evidence type="ECO:0000256" key="3">
    <source>
        <dbReference type="SAM" id="MobiDB-lite"/>
    </source>
</evidence>
<dbReference type="EMBL" id="JABMIG020000188">
    <property type="protein sequence ID" value="KAL3786742.1"/>
    <property type="molecule type" value="Genomic_DNA"/>
</dbReference>
<gene>
    <name evidence="5" type="ORF">HJC23_005305</name>
</gene>
<protein>
    <recommendedName>
        <fullName evidence="2">RecQ-mediated genome instability protein 1</fullName>
    </recommendedName>
</protein>
<evidence type="ECO:0000256" key="1">
    <source>
        <dbReference type="ARBA" id="ARBA00006395"/>
    </source>
</evidence>
<feature type="region of interest" description="Disordered" evidence="3">
    <location>
        <begin position="116"/>
        <end position="140"/>
    </location>
</feature>
<comment type="caution">
    <text evidence="5">The sequence shown here is derived from an EMBL/GenBank/DDBJ whole genome shotgun (WGS) entry which is preliminary data.</text>
</comment>
<dbReference type="Pfam" id="PF08585">
    <property type="entry name" value="RMI1_N_C"/>
    <property type="match status" value="1"/>
</dbReference>
<feature type="compositionally biased region" description="Polar residues" evidence="3">
    <location>
        <begin position="439"/>
        <end position="463"/>
    </location>
</feature>
<organism evidence="5 6">
    <name type="scientific">Cyclotella cryptica</name>
    <dbReference type="NCBI Taxonomy" id="29204"/>
    <lineage>
        <taxon>Eukaryota</taxon>
        <taxon>Sar</taxon>
        <taxon>Stramenopiles</taxon>
        <taxon>Ochrophyta</taxon>
        <taxon>Bacillariophyta</taxon>
        <taxon>Coscinodiscophyceae</taxon>
        <taxon>Thalassiosirophycidae</taxon>
        <taxon>Stephanodiscales</taxon>
        <taxon>Stephanodiscaceae</taxon>
        <taxon>Cyclotella</taxon>
    </lineage>
</organism>
<keyword evidence="6" id="KW-1185">Reference proteome</keyword>
<dbReference type="PANTHER" id="PTHR14790">
    <property type="entry name" value="RECQ-MEDIATED GENOME INSTABILITY PROTEIN 1 RMI1"/>
    <property type="match status" value="1"/>
</dbReference>
<reference evidence="5 6" key="1">
    <citation type="journal article" date="2020" name="G3 (Bethesda)">
        <title>Improved Reference Genome for Cyclotella cryptica CCMP332, a Model for Cell Wall Morphogenesis, Salinity Adaptation, and Lipid Production in Diatoms (Bacillariophyta).</title>
        <authorList>
            <person name="Roberts W.R."/>
            <person name="Downey K.M."/>
            <person name="Ruck E.C."/>
            <person name="Traller J.C."/>
            <person name="Alverson A.J."/>
        </authorList>
    </citation>
    <scope>NUCLEOTIDE SEQUENCE [LARGE SCALE GENOMIC DNA]</scope>
    <source>
        <strain evidence="5 6">CCMP332</strain>
    </source>
</reference>